<organism evidence="1 2">
    <name type="scientific">Enterococcus villorum</name>
    <dbReference type="NCBI Taxonomy" id="112904"/>
    <lineage>
        <taxon>Bacteria</taxon>
        <taxon>Bacillati</taxon>
        <taxon>Bacillota</taxon>
        <taxon>Bacilli</taxon>
        <taxon>Lactobacillales</taxon>
        <taxon>Enterococcaceae</taxon>
        <taxon>Enterococcus</taxon>
    </lineage>
</organism>
<evidence type="ECO:0000313" key="1">
    <source>
        <dbReference type="EMBL" id="GEL91412.1"/>
    </source>
</evidence>
<dbReference type="RefSeq" id="WP_010752173.1">
    <property type="nucleotide sequence ID" value="NZ_BJWF01000005.1"/>
</dbReference>
<dbReference type="Proteomes" id="UP000321830">
    <property type="component" value="Unassembled WGS sequence"/>
</dbReference>
<name>A0A511J079_9ENTE</name>
<evidence type="ECO:0000313" key="2">
    <source>
        <dbReference type="Proteomes" id="UP000321830"/>
    </source>
</evidence>
<dbReference type="Gene3D" id="2.40.30.200">
    <property type="match status" value="1"/>
</dbReference>
<sequence>MSRIFMNSDEPNFIWKNLNATLDMNCIIESELPEIMPNKRYETYTVQGRNGELTETFDDYEPFNLEIEGITIPHSRLREVKRWLTGKSQLITHNDPDKYLDAICSMSKEVPFENEWGYFYTFDVTFRCQPFKRKVGETPKNFNVSKVEIYDHGDEKAQPYLEIDSKGGDISIKIGDRTLTVLNTVTGTVAVDTELGKVVQEGLSLFTKGDWPILTPGKNTIELSGKFNQIRFWNRSVYL</sequence>
<dbReference type="EMBL" id="BJWF01000005">
    <property type="protein sequence ID" value="GEL91412.1"/>
    <property type="molecule type" value="Genomic_DNA"/>
</dbReference>
<reference evidence="1 2" key="1">
    <citation type="submission" date="2019-07" db="EMBL/GenBank/DDBJ databases">
        <title>Whole genome shotgun sequence of Enterococcus villorum NBRC 100699.</title>
        <authorList>
            <person name="Hosoyama A."/>
            <person name="Uohara A."/>
            <person name="Ohji S."/>
            <person name="Ichikawa N."/>
        </authorList>
    </citation>
    <scope>NUCLEOTIDE SEQUENCE [LARGE SCALE GENOMIC DNA]</scope>
    <source>
        <strain evidence="1 2">NBRC 100699</strain>
    </source>
</reference>
<dbReference type="AlphaFoldDB" id="A0A511J079"/>
<proteinExistence type="predicted"/>
<accession>A0A511J079</accession>
<comment type="caution">
    <text evidence="1">The sequence shown here is derived from an EMBL/GenBank/DDBJ whole genome shotgun (WGS) entry which is preliminary data.</text>
</comment>
<protein>
    <recommendedName>
        <fullName evidence="3">Phage tail protein</fullName>
    </recommendedName>
</protein>
<gene>
    <name evidence="1" type="ORF">EVI01_07490</name>
</gene>
<evidence type="ECO:0008006" key="3">
    <source>
        <dbReference type="Google" id="ProtNLM"/>
    </source>
</evidence>